<dbReference type="InterPro" id="IPR037185">
    <property type="entry name" value="EmrE-like"/>
</dbReference>
<keyword evidence="4 6" id="KW-0472">Membrane</keyword>
<dbReference type="EMBL" id="CAJNNW010025969">
    <property type="protein sequence ID" value="CAE8681546.1"/>
    <property type="molecule type" value="Genomic_DNA"/>
</dbReference>
<evidence type="ECO:0000256" key="1">
    <source>
        <dbReference type="ARBA" id="ARBA00004141"/>
    </source>
</evidence>
<dbReference type="Proteomes" id="UP000626109">
    <property type="component" value="Unassembled WGS sequence"/>
</dbReference>
<accession>A0A813JJB4</accession>
<dbReference type="GO" id="GO:0016020">
    <property type="term" value="C:membrane"/>
    <property type="evidence" value="ECO:0007669"/>
    <property type="project" value="UniProtKB-SubCell"/>
</dbReference>
<dbReference type="InterPro" id="IPR050186">
    <property type="entry name" value="TPT_transporter"/>
</dbReference>
<dbReference type="SUPFAM" id="SSF103481">
    <property type="entry name" value="Multidrug resistance efflux transporter EmrE"/>
    <property type="match status" value="1"/>
</dbReference>
<feature type="domain" description="Sugar phosphate transporter" evidence="7">
    <location>
        <begin position="73"/>
        <end position="353"/>
    </location>
</feature>
<feature type="transmembrane region" description="Helical" evidence="6">
    <location>
        <begin position="210"/>
        <end position="233"/>
    </location>
</feature>
<evidence type="ECO:0000313" key="9">
    <source>
        <dbReference type="Proteomes" id="UP000626109"/>
    </source>
</evidence>
<feature type="transmembrane region" description="Helical" evidence="6">
    <location>
        <begin position="100"/>
        <end position="118"/>
    </location>
</feature>
<evidence type="ECO:0000259" key="7">
    <source>
        <dbReference type="Pfam" id="PF03151"/>
    </source>
</evidence>
<evidence type="ECO:0000256" key="5">
    <source>
        <dbReference type="SAM" id="MobiDB-lite"/>
    </source>
</evidence>
<feature type="transmembrane region" description="Helical" evidence="6">
    <location>
        <begin position="245"/>
        <end position="265"/>
    </location>
</feature>
<name>A0A813JJB4_POLGL</name>
<feature type="transmembrane region" description="Helical" evidence="6">
    <location>
        <begin position="277"/>
        <end position="297"/>
    </location>
</feature>
<dbReference type="AlphaFoldDB" id="A0A813JJB4"/>
<evidence type="ECO:0000313" key="8">
    <source>
        <dbReference type="EMBL" id="CAE8681546.1"/>
    </source>
</evidence>
<gene>
    <name evidence="8" type="ORF">PGLA2088_LOCUS22480</name>
</gene>
<evidence type="ECO:0000256" key="4">
    <source>
        <dbReference type="ARBA" id="ARBA00023136"/>
    </source>
</evidence>
<evidence type="ECO:0000256" key="6">
    <source>
        <dbReference type="SAM" id="Phobius"/>
    </source>
</evidence>
<dbReference type="PANTHER" id="PTHR11132">
    <property type="entry name" value="SOLUTE CARRIER FAMILY 35"/>
    <property type="match status" value="1"/>
</dbReference>
<dbReference type="InterPro" id="IPR004853">
    <property type="entry name" value="Sugar_P_trans_dom"/>
</dbReference>
<comment type="subcellular location">
    <subcellularLocation>
        <location evidence="1">Membrane</location>
        <topology evidence="1">Multi-pass membrane protein</topology>
    </subcellularLocation>
</comment>
<organism evidence="8 9">
    <name type="scientific">Polarella glacialis</name>
    <name type="common">Dinoflagellate</name>
    <dbReference type="NCBI Taxonomy" id="89957"/>
    <lineage>
        <taxon>Eukaryota</taxon>
        <taxon>Sar</taxon>
        <taxon>Alveolata</taxon>
        <taxon>Dinophyceae</taxon>
        <taxon>Suessiales</taxon>
        <taxon>Suessiaceae</taxon>
        <taxon>Polarella</taxon>
    </lineage>
</organism>
<sequence length="371" mass="39415">MSDSAASMANSQAKPQGSSARAQTPVTRSRPKVCESTPIAPSESQPKPMFETGSASSSRSQPVFSKLDGMASATFYVLSSLAMTTLTKYAASVWRFPSSSLLLLVECAATALGLALIAESGRYRPFSGPILRHLPLLTAAKAVNMYLSFLAMQRTSIPVYNVLKRLNPVFAMAVDWLVRRAKPSFGEQSSVLLICAGTLVTGAFDLEFDLFAYAVAVLAALGQSLYIVLARHASDKVPGLTHVDLLFYTAFYNMIIFTPLAMMEAGEVQEFLAVPGAMLQVMQFLPPYVLLGAMLNYTTFWCTNANSPLATGVAGSFKGVLSTGLGVIFFGAGLAPLGWLGLVMSAAGGTMYSVVQSTSLPKMAAPHAKKA</sequence>
<protein>
    <recommendedName>
        <fullName evidence="7">Sugar phosphate transporter domain-containing protein</fullName>
    </recommendedName>
</protein>
<dbReference type="Pfam" id="PF03151">
    <property type="entry name" value="TPT"/>
    <property type="match status" value="1"/>
</dbReference>
<feature type="region of interest" description="Disordered" evidence="5">
    <location>
        <begin position="1"/>
        <end position="59"/>
    </location>
</feature>
<keyword evidence="3 6" id="KW-1133">Transmembrane helix</keyword>
<proteinExistence type="predicted"/>
<comment type="caution">
    <text evidence="8">The sequence shown here is derived from an EMBL/GenBank/DDBJ whole genome shotgun (WGS) entry which is preliminary data.</text>
</comment>
<evidence type="ECO:0000256" key="3">
    <source>
        <dbReference type="ARBA" id="ARBA00022989"/>
    </source>
</evidence>
<feature type="compositionally biased region" description="Polar residues" evidence="5">
    <location>
        <begin position="1"/>
        <end position="27"/>
    </location>
</feature>
<keyword evidence="2 6" id="KW-0812">Transmembrane</keyword>
<evidence type="ECO:0000256" key="2">
    <source>
        <dbReference type="ARBA" id="ARBA00022692"/>
    </source>
</evidence>
<reference evidence="8" key="1">
    <citation type="submission" date="2021-02" db="EMBL/GenBank/DDBJ databases">
        <authorList>
            <person name="Dougan E. K."/>
            <person name="Rhodes N."/>
            <person name="Thang M."/>
            <person name="Chan C."/>
        </authorList>
    </citation>
    <scope>NUCLEOTIDE SEQUENCE</scope>
</reference>